<dbReference type="InterPro" id="IPR005545">
    <property type="entry name" value="YCII"/>
</dbReference>
<name>A0ABQ5SS59_9ACTN</name>
<comment type="caution">
    <text evidence="3">The sequence shown here is derived from an EMBL/GenBank/DDBJ whole genome shotgun (WGS) entry which is preliminary data.</text>
</comment>
<dbReference type="Pfam" id="PF03795">
    <property type="entry name" value="YCII"/>
    <property type="match status" value="1"/>
</dbReference>
<reference evidence="3" key="2">
    <citation type="submission" date="2023-01" db="EMBL/GenBank/DDBJ databases">
        <authorList>
            <person name="Sun Q."/>
            <person name="Evtushenko L."/>
        </authorList>
    </citation>
    <scope>NUCLEOTIDE SEQUENCE</scope>
    <source>
        <strain evidence="3">VKM Ac-1246</strain>
    </source>
</reference>
<keyword evidence="4" id="KW-1185">Reference proteome</keyword>
<evidence type="ECO:0000259" key="2">
    <source>
        <dbReference type="Pfam" id="PF03795"/>
    </source>
</evidence>
<dbReference type="SUPFAM" id="SSF54909">
    <property type="entry name" value="Dimeric alpha+beta barrel"/>
    <property type="match status" value="1"/>
</dbReference>
<dbReference type="Gene3D" id="3.30.70.1060">
    <property type="entry name" value="Dimeric alpha+beta barrel"/>
    <property type="match status" value="1"/>
</dbReference>
<gene>
    <name evidence="3" type="ORF">GCM10017579_06620</name>
</gene>
<evidence type="ECO:0000313" key="3">
    <source>
        <dbReference type="EMBL" id="GLJ66626.1"/>
    </source>
</evidence>
<evidence type="ECO:0000256" key="1">
    <source>
        <dbReference type="ARBA" id="ARBA00007689"/>
    </source>
</evidence>
<dbReference type="Proteomes" id="UP001142292">
    <property type="component" value="Unassembled WGS sequence"/>
</dbReference>
<feature type="domain" description="YCII-related" evidence="2">
    <location>
        <begin position="11"/>
        <end position="103"/>
    </location>
</feature>
<dbReference type="PANTHER" id="PTHR35174">
    <property type="entry name" value="BLL7171 PROTEIN-RELATED"/>
    <property type="match status" value="1"/>
</dbReference>
<comment type="similarity">
    <text evidence="1">Belongs to the YciI family.</text>
</comment>
<accession>A0ABQ5SS59</accession>
<proteinExistence type="inferred from homology"/>
<dbReference type="RefSeq" id="WP_189120206.1">
    <property type="nucleotide sequence ID" value="NZ_BMRK01000019.1"/>
</dbReference>
<organism evidence="3 4">
    <name type="scientific">Nocardioides luteus</name>
    <dbReference type="NCBI Taxonomy" id="1844"/>
    <lineage>
        <taxon>Bacteria</taxon>
        <taxon>Bacillati</taxon>
        <taxon>Actinomycetota</taxon>
        <taxon>Actinomycetes</taxon>
        <taxon>Propionibacteriales</taxon>
        <taxon>Nocardioidaceae</taxon>
        <taxon>Nocardioides</taxon>
    </lineage>
</organism>
<dbReference type="PANTHER" id="PTHR35174:SF3">
    <property type="entry name" value="BLL7171 PROTEIN"/>
    <property type="match status" value="1"/>
</dbReference>
<evidence type="ECO:0000313" key="4">
    <source>
        <dbReference type="Proteomes" id="UP001142292"/>
    </source>
</evidence>
<reference evidence="3" key="1">
    <citation type="journal article" date="2014" name="Int. J. Syst. Evol. Microbiol.">
        <title>Complete genome of a new Firmicutes species belonging to the dominant human colonic microbiota ('Ruminococcus bicirculans') reveals two chromosomes and a selective capacity to utilize plant glucans.</title>
        <authorList>
            <consortium name="NISC Comparative Sequencing Program"/>
            <person name="Wegmann U."/>
            <person name="Louis P."/>
            <person name="Goesmann A."/>
            <person name="Henrissat B."/>
            <person name="Duncan S.H."/>
            <person name="Flint H.J."/>
        </authorList>
    </citation>
    <scope>NUCLEOTIDE SEQUENCE</scope>
    <source>
        <strain evidence="3">VKM Ac-1246</strain>
    </source>
</reference>
<dbReference type="InterPro" id="IPR011008">
    <property type="entry name" value="Dimeric_a/b-barrel"/>
</dbReference>
<sequence length="147" mass="15964">MPRYLMILDYQSGNDETPGGMAGWKPDEVQAHMSYYEALNKALTESGELVAVEALTPPDQAFVVTSDGTDKTVTDGPFQEFKEWVAGYMIVDAETEERALEIAGLYSAAPGAGGRAIQQPIQVRRMYHGIDGSALEDTIAFGEANIE</sequence>
<dbReference type="EMBL" id="BSEL01000002">
    <property type="protein sequence ID" value="GLJ66626.1"/>
    <property type="molecule type" value="Genomic_DNA"/>
</dbReference>
<protein>
    <submittedName>
        <fullName evidence="3">Sigma associated protein</fullName>
    </submittedName>
</protein>